<accession>A0A498H129</accession>
<dbReference type="Pfam" id="PF01282">
    <property type="entry name" value="Ribosomal_S24e"/>
    <property type="match status" value="1"/>
</dbReference>
<keyword evidence="2 3" id="KW-0687">Ribonucleoprotein</keyword>
<keyword evidence="5" id="KW-1185">Reference proteome</keyword>
<evidence type="ECO:0000256" key="2">
    <source>
        <dbReference type="ARBA" id="ARBA00023274"/>
    </source>
</evidence>
<name>A0A498H129_9EURY</name>
<dbReference type="RefSeq" id="WP_128692362.1">
    <property type="nucleotide sequence ID" value="NZ_LHQS01000001.1"/>
</dbReference>
<dbReference type="InterPro" id="IPR001976">
    <property type="entry name" value="Ribosomal_eS24"/>
</dbReference>
<dbReference type="HAMAP" id="MF_00545">
    <property type="entry name" value="Ribosomal_eS24"/>
    <property type="match status" value="1"/>
</dbReference>
<proteinExistence type="inferred from homology"/>
<organism evidence="4 5">
    <name type="scientific">Methanoculleus taiwanensis</name>
    <dbReference type="NCBI Taxonomy" id="1550565"/>
    <lineage>
        <taxon>Archaea</taxon>
        <taxon>Methanobacteriati</taxon>
        <taxon>Methanobacteriota</taxon>
        <taxon>Stenosarchaea group</taxon>
        <taxon>Methanomicrobia</taxon>
        <taxon>Methanomicrobiales</taxon>
        <taxon>Methanomicrobiaceae</taxon>
        <taxon>Methanoculleus</taxon>
    </lineage>
</organism>
<evidence type="ECO:0000313" key="4">
    <source>
        <dbReference type="EMBL" id="RXE56649.1"/>
    </source>
</evidence>
<dbReference type="Proteomes" id="UP000290932">
    <property type="component" value="Unassembled WGS sequence"/>
</dbReference>
<dbReference type="GO" id="GO:0003735">
    <property type="term" value="F:structural constituent of ribosome"/>
    <property type="evidence" value="ECO:0007669"/>
    <property type="project" value="InterPro"/>
</dbReference>
<dbReference type="InterPro" id="IPR012677">
    <property type="entry name" value="Nucleotide-bd_a/b_plait_sf"/>
</dbReference>
<dbReference type="Gene3D" id="3.30.70.330">
    <property type="match status" value="1"/>
</dbReference>
<dbReference type="GO" id="GO:0006412">
    <property type="term" value="P:translation"/>
    <property type="evidence" value="ECO:0007669"/>
    <property type="project" value="UniProtKB-UniRule"/>
</dbReference>
<dbReference type="AlphaFoldDB" id="A0A498H129"/>
<dbReference type="GO" id="GO:1990904">
    <property type="term" value="C:ribonucleoprotein complex"/>
    <property type="evidence" value="ECO:0007669"/>
    <property type="project" value="UniProtKB-KW"/>
</dbReference>
<comment type="caution">
    <text evidence="4">The sequence shown here is derived from an EMBL/GenBank/DDBJ whole genome shotgun (WGS) entry which is preliminary data.</text>
</comment>
<dbReference type="SUPFAM" id="SSF54189">
    <property type="entry name" value="Ribosomal proteins S24e, L23 and L15e"/>
    <property type="match status" value="1"/>
</dbReference>
<dbReference type="InterPro" id="IPR012678">
    <property type="entry name" value="Ribosomal_uL23/eL15/eS24_sf"/>
</dbReference>
<keyword evidence="1 3" id="KW-0689">Ribosomal protein</keyword>
<evidence type="ECO:0000256" key="3">
    <source>
        <dbReference type="HAMAP-Rule" id="MF_00545"/>
    </source>
</evidence>
<dbReference type="OrthoDB" id="27533at2157"/>
<protein>
    <recommendedName>
        <fullName evidence="3">Small ribosomal subunit protein eS24</fullName>
    </recommendedName>
</protein>
<evidence type="ECO:0000256" key="1">
    <source>
        <dbReference type="ARBA" id="ARBA00022980"/>
    </source>
</evidence>
<sequence>MEFEFTRDARNELLNRRELAFTLTYEGATPSRKIILEKIAALQNKNENLVVIDSLKTRFGKMEATGVARIYDSEESKLQTEREYLLKRGAAAGESEA</sequence>
<reference evidence="4 5" key="1">
    <citation type="journal article" date="2015" name="Int. J. Syst. Evol. Microbiol.">
        <title>Methanoculleus taiwanensis sp. nov., a methanogen isolated from deep marine sediment at the deformation front area near Taiwan.</title>
        <authorList>
            <person name="Weng C.Y."/>
            <person name="Chen S.C."/>
            <person name="Lai M.C."/>
            <person name="Wu S.Y."/>
            <person name="Lin S."/>
            <person name="Yang T.F."/>
            <person name="Chen P.C."/>
        </authorList>
    </citation>
    <scope>NUCLEOTIDE SEQUENCE [LARGE SCALE GENOMIC DNA]</scope>
    <source>
        <strain evidence="4 5">CYW4</strain>
    </source>
</reference>
<dbReference type="EMBL" id="LHQS01000001">
    <property type="protein sequence ID" value="RXE56649.1"/>
    <property type="molecule type" value="Genomic_DNA"/>
</dbReference>
<dbReference type="GO" id="GO:0005840">
    <property type="term" value="C:ribosome"/>
    <property type="evidence" value="ECO:0007669"/>
    <property type="project" value="UniProtKB-KW"/>
</dbReference>
<evidence type="ECO:0000313" key="5">
    <source>
        <dbReference type="Proteomes" id="UP000290932"/>
    </source>
</evidence>
<comment type="similarity">
    <text evidence="3">Belongs to the eukaryotic ribosomal protein eS24 family.</text>
</comment>
<gene>
    <name evidence="3" type="primary">rps24e</name>
    <name evidence="4" type="ORF">ABH15_00225</name>
</gene>